<sequence length="286" mass="31609">MAIQIIENVVKAYLGNDDSPDISNPIHSTEVAKAYGFEGPLVGGVTVWGWATETILEALGDSWLSNGWAEYSFRQPTFPGDILKVRATRDTDRPSESWTVDMVNQSDVVSVTGKIGLGTAPWSSDFVRPANMEPTVINHKGNLSLETVETGLDWSATQEEFTEEVSTEFTTTKQITNNPLFVGGTTKNDPIAHPSWTAGWSEKLMRHNFDVPSSMHTRSRIQHHAVIPSGTNVIGGAHIIEAYERKAHHFVHFDVLLQDGLARDLAQLSHWTIFKIATLEERASVS</sequence>
<dbReference type="Gene3D" id="3.10.129.10">
    <property type="entry name" value="Hotdog Thioesterase"/>
    <property type="match status" value="2"/>
</dbReference>
<protein>
    <submittedName>
        <fullName evidence="1">Uncharacterized protein</fullName>
    </submittedName>
</protein>
<name>A0A381TYI5_9ZZZZ</name>
<dbReference type="EMBL" id="UINC01005396">
    <property type="protein sequence ID" value="SVA21060.1"/>
    <property type="molecule type" value="Genomic_DNA"/>
</dbReference>
<dbReference type="SUPFAM" id="SSF54637">
    <property type="entry name" value="Thioesterase/thiol ester dehydrase-isomerase"/>
    <property type="match status" value="1"/>
</dbReference>
<gene>
    <name evidence="1" type="ORF">METZ01_LOCUS73914</name>
</gene>
<dbReference type="AlphaFoldDB" id="A0A381TYI5"/>
<dbReference type="InterPro" id="IPR029069">
    <property type="entry name" value="HotDog_dom_sf"/>
</dbReference>
<accession>A0A381TYI5</accession>
<reference evidence="1" key="1">
    <citation type="submission" date="2018-05" db="EMBL/GenBank/DDBJ databases">
        <authorList>
            <person name="Lanie J.A."/>
            <person name="Ng W.-L."/>
            <person name="Kazmierczak K.M."/>
            <person name="Andrzejewski T.M."/>
            <person name="Davidsen T.M."/>
            <person name="Wayne K.J."/>
            <person name="Tettelin H."/>
            <person name="Glass J.I."/>
            <person name="Rusch D."/>
            <person name="Podicherti R."/>
            <person name="Tsui H.-C.T."/>
            <person name="Winkler M.E."/>
        </authorList>
    </citation>
    <scope>NUCLEOTIDE SEQUENCE</scope>
</reference>
<dbReference type="CDD" id="cd03441">
    <property type="entry name" value="R_hydratase_like"/>
    <property type="match status" value="1"/>
</dbReference>
<organism evidence="1">
    <name type="scientific">marine metagenome</name>
    <dbReference type="NCBI Taxonomy" id="408172"/>
    <lineage>
        <taxon>unclassified sequences</taxon>
        <taxon>metagenomes</taxon>
        <taxon>ecological metagenomes</taxon>
    </lineage>
</organism>
<proteinExistence type="predicted"/>
<evidence type="ECO:0000313" key="1">
    <source>
        <dbReference type="EMBL" id="SVA21060.1"/>
    </source>
</evidence>